<dbReference type="PANTHER" id="PTHR43177">
    <property type="entry name" value="PROTEIN NRFC"/>
    <property type="match status" value="1"/>
</dbReference>
<evidence type="ECO:0000256" key="3">
    <source>
        <dbReference type="ARBA" id="ARBA00023004"/>
    </source>
</evidence>
<dbReference type="RefSeq" id="WP_102377701.1">
    <property type="nucleotide sequence ID" value="NZ_AP025564.1"/>
</dbReference>
<dbReference type="Proteomes" id="UP001320544">
    <property type="component" value="Chromosome"/>
</dbReference>
<keyword evidence="8" id="KW-1185">Reference proteome</keyword>
<dbReference type="EMBL" id="AP025564">
    <property type="protein sequence ID" value="BDE96835.1"/>
    <property type="molecule type" value="Genomic_DNA"/>
</dbReference>
<keyword evidence="2" id="KW-0479">Metal-binding</keyword>
<protein>
    <submittedName>
        <fullName evidence="7">Oxidoreductase</fullName>
    </submittedName>
</protein>
<dbReference type="InterPro" id="IPR050954">
    <property type="entry name" value="ET_IronSulfur_Cluster-Binding"/>
</dbReference>
<dbReference type="Gene3D" id="2.60.40.1120">
    <property type="entry name" value="Carboxypeptidase-like, regulatory domain"/>
    <property type="match status" value="1"/>
</dbReference>
<reference evidence="7 8" key="1">
    <citation type="submission" date="2022-01" db="EMBL/GenBank/DDBJ databases">
        <title>Novel bile acid biosynthetic pathways are enriched in the microbiome of centenarians.</title>
        <authorList>
            <person name="Sato Y."/>
            <person name="Atarashi K."/>
            <person name="Plichta R.D."/>
            <person name="Arai Y."/>
            <person name="Sasajima S."/>
            <person name="Kearney M.S."/>
            <person name="Suda W."/>
            <person name="Takeshita K."/>
            <person name="Sasaki T."/>
            <person name="Okamoto S."/>
            <person name="Skelly N.A."/>
            <person name="Okamura Y."/>
            <person name="Vlamakis H."/>
            <person name="Li Y."/>
            <person name="Tanoue T."/>
            <person name="Takei H."/>
            <person name="Nittono H."/>
            <person name="Narushima S."/>
            <person name="Irie J."/>
            <person name="Itoh H."/>
            <person name="Moriya K."/>
            <person name="Sugiura Y."/>
            <person name="Suematsu M."/>
            <person name="Moritoki N."/>
            <person name="Shibata S."/>
            <person name="Littman R.D."/>
            <person name="Fischbach A.M."/>
            <person name="Uwamino Y."/>
            <person name="Inoue T."/>
            <person name="Honda A."/>
            <person name="Hattori M."/>
            <person name="Murai T."/>
            <person name="Xavier J.R."/>
            <person name="Hirose N."/>
            <person name="Honda K."/>
        </authorList>
    </citation>
    <scope>NUCLEOTIDE SEQUENCE [LARGE SCALE GENOMIC DNA]</scope>
    <source>
        <strain evidence="7 8">CE91-St30</strain>
    </source>
</reference>
<proteinExistence type="predicted"/>
<feature type="domain" description="4Fe-4S ferredoxin-type" evidence="6">
    <location>
        <begin position="2"/>
        <end position="31"/>
    </location>
</feature>
<keyword evidence="4" id="KW-0411">Iron-sulfur</keyword>
<dbReference type="SUPFAM" id="SSF54862">
    <property type="entry name" value="4Fe-4S ferredoxins"/>
    <property type="match status" value="1"/>
</dbReference>
<evidence type="ECO:0000313" key="8">
    <source>
        <dbReference type="Proteomes" id="UP001320544"/>
    </source>
</evidence>
<evidence type="ECO:0000313" key="7">
    <source>
        <dbReference type="EMBL" id="BDE96835.1"/>
    </source>
</evidence>
<evidence type="ECO:0000256" key="2">
    <source>
        <dbReference type="ARBA" id="ARBA00022723"/>
    </source>
</evidence>
<dbReference type="Gene3D" id="3.30.70.20">
    <property type="match status" value="2"/>
</dbReference>
<feature type="region of interest" description="Disordered" evidence="5">
    <location>
        <begin position="305"/>
        <end position="324"/>
    </location>
</feature>
<evidence type="ECO:0000256" key="1">
    <source>
        <dbReference type="ARBA" id="ARBA00022485"/>
    </source>
</evidence>
<evidence type="ECO:0000256" key="5">
    <source>
        <dbReference type="SAM" id="MobiDB-lite"/>
    </source>
</evidence>
<dbReference type="PROSITE" id="PS51379">
    <property type="entry name" value="4FE4S_FER_2"/>
    <property type="match status" value="1"/>
</dbReference>
<dbReference type="InterPro" id="IPR017896">
    <property type="entry name" value="4Fe4S_Fe-S-bd"/>
</dbReference>
<accession>A0ABN6MFR9</accession>
<dbReference type="Pfam" id="PF13247">
    <property type="entry name" value="Fer4_11"/>
    <property type="match status" value="1"/>
</dbReference>
<dbReference type="Pfam" id="PF13620">
    <property type="entry name" value="CarboxypepD_reg"/>
    <property type="match status" value="1"/>
</dbReference>
<keyword evidence="1" id="KW-0004">4Fe-4S</keyword>
<organism evidence="7 8">
    <name type="scientific">Raoultibacter timonensis</name>
    <dbReference type="NCBI Taxonomy" id="1907662"/>
    <lineage>
        <taxon>Bacteria</taxon>
        <taxon>Bacillati</taxon>
        <taxon>Actinomycetota</taxon>
        <taxon>Coriobacteriia</taxon>
        <taxon>Eggerthellales</taxon>
        <taxon>Eggerthellaceae</taxon>
        <taxon>Raoultibacter</taxon>
    </lineage>
</organism>
<evidence type="ECO:0000259" key="6">
    <source>
        <dbReference type="PROSITE" id="PS51379"/>
    </source>
</evidence>
<evidence type="ECO:0000256" key="4">
    <source>
        <dbReference type="ARBA" id="ARBA00023014"/>
    </source>
</evidence>
<name>A0ABN6MFR9_9ACTN</name>
<keyword evidence="3" id="KW-0408">Iron</keyword>
<dbReference type="SUPFAM" id="SSF49478">
    <property type="entry name" value="Cna protein B-type domain"/>
    <property type="match status" value="1"/>
</dbReference>
<gene>
    <name evidence="7" type="ORF">CE91St30_21680</name>
</gene>
<dbReference type="PANTHER" id="PTHR43177:SF3">
    <property type="entry name" value="PROTEIN NRFC HOMOLOG"/>
    <property type="match status" value="1"/>
</dbReference>
<sequence length="324" mass="35592">MKVFVFDSSKCNGCYGCQLACKDEHWNNEWLPYALPQPDTGHFWCKMTQTDHGQVPKVRVEYAPRFCNHCDNAPCIEEAPDAVYKRDDGLVIIDPIKAKGDKALVDACPYGAIYWNEELEVPQKCTGCAHLVDEGELPHCVDVCATGALRFGEESEFADELVHAEVLASEEHGPRVYYLNMPHLFIGGEVWDPAIDEVIEGAKVTLSGDAEITVESDEFGDFWFKRIDEGSYVVTVEAEGYETETREISLEKSLNMGDIPMRRAAGNEVVDAGESVAELDIEAPVGEPDVEVVEVGDVTAAMSVMSQAPDEDGGVMSKSGISKN</sequence>